<reference evidence="2 3" key="1">
    <citation type="journal article" date="2011" name="J. Bacteriol.">
        <title>Complete genome sequence of a beneficial plant root-associated bacterium, Pseudomonas brassicacearum.</title>
        <authorList>
            <person name="Ortet P."/>
            <person name="Barakat M."/>
            <person name="Lalaouna D."/>
            <person name="Fochesato S."/>
            <person name="Barbe V."/>
            <person name="Vacherie B."/>
            <person name="Santaella C."/>
            <person name="Heulin T."/>
            <person name="Achouak W."/>
        </authorList>
    </citation>
    <scope>NUCLEOTIDE SEQUENCE [LARGE SCALE GENOMIC DNA]</scope>
    <source>
        <strain evidence="2 3">NFM421</strain>
    </source>
</reference>
<evidence type="ECO:0000256" key="1">
    <source>
        <dbReference type="SAM" id="Phobius"/>
    </source>
</evidence>
<name>F2KDV9_PSEBN</name>
<organism evidence="2 3">
    <name type="scientific">Pseudomonas brassicacearum (strain NFM421)</name>
    <dbReference type="NCBI Taxonomy" id="994484"/>
    <lineage>
        <taxon>Bacteria</taxon>
        <taxon>Pseudomonadati</taxon>
        <taxon>Pseudomonadota</taxon>
        <taxon>Gammaproteobacteria</taxon>
        <taxon>Pseudomonadales</taxon>
        <taxon>Pseudomonadaceae</taxon>
        <taxon>Pseudomonas</taxon>
    </lineage>
</organism>
<feature type="transmembrane region" description="Helical" evidence="1">
    <location>
        <begin position="116"/>
        <end position="136"/>
    </location>
</feature>
<dbReference type="KEGG" id="pba:PSEBR_cmegm30"/>
<feature type="transmembrane region" description="Helical" evidence="1">
    <location>
        <begin position="51"/>
        <end position="75"/>
    </location>
</feature>
<accession>F2KDV9</accession>
<reference key="2">
    <citation type="submission" date="2011-03" db="EMBL/GenBank/DDBJ databases">
        <title>Complete Genome Sequence of a beneficial plant roots-associated bacterium Pseudomonas brassicacearum.</title>
        <authorList>
            <person name="Ortet P."/>
            <person name="Barakat M."/>
            <person name="Lalaouna D."/>
            <person name="Fochesato S."/>
            <person name="Barbe V."/>
            <person name="Santaella C."/>
            <person name="Heulin T."/>
            <person name="Achouak W."/>
        </authorList>
    </citation>
    <scope>NUCLEOTIDE SEQUENCE</scope>
    <source>
        <strain>NFM421</strain>
    </source>
</reference>
<dbReference type="AlphaFoldDB" id="F2KDV9"/>
<evidence type="ECO:0000313" key="3">
    <source>
        <dbReference type="Proteomes" id="UP000006692"/>
    </source>
</evidence>
<dbReference type="HOGENOM" id="CLU_1785243_0_0_6"/>
<keyword evidence="1" id="KW-1133">Transmembrane helix</keyword>
<proteinExistence type="predicted"/>
<sequence>MMGFMKHRGMKLGAAAIVFALMACVFLLFAIDGVPENPGNPSDTSGLPPVAMYVVILFSLVGVSSFLSCLGGVGLIVMRYKAYKLRLFIYALANLVFMLTAILGVLVSGAYTYDTFLGILGLIFYALTLVLLVLAAPKKQESIIRL</sequence>
<keyword evidence="1" id="KW-0812">Transmembrane</keyword>
<dbReference type="EMBL" id="CP002585">
    <property type="protein sequence ID" value="AEA67278.1"/>
    <property type="molecule type" value="Genomic_DNA"/>
</dbReference>
<dbReference type="PROSITE" id="PS51257">
    <property type="entry name" value="PROKAR_LIPOPROTEIN"/>
    <property type="match status" value="1"/>
</dbReference>
<dbReference type="Proteomes" id="UP000006692">
    <property type="component" value="Chromosome"/>
</dbReference>
<protein>
    <submittedName>
        <fullName evidence="2">Uncharacterized protein</fullName>
    </submittedName>
</protein>
<feature type="transmembrane region" description="Helical" evidence="1">
    <location>
        <begin position="12"/>
        <end position="31"/>
    </location>
</feature>
<keyword evidence="1" id="KW-0472">Membrane</keyword>
<evidence type="ECO:0000313" key="2">
    <source>
        <dbReference type="EMBL" id="AEA67278.1"/>
    </source>
</evidence>
<feature type="transmembrane region" description="Helical" evidence="1">
    <location>
        <begin position="87"/>
        <end position="110"/>
    </location>
</feature>
<gene>
    <name evidence="2" type="ORF">PSEBR_cmegm30</name>
</gene>